<feature type="domain" description="Cytidyltransferase-like" evidence="12">
    <location>
        <begin position="9"/>
        <end position="189"/>
    </location>
</feature>
<keyword evidence="8 11" id="KW-0067">ATP-binding</keyword>
<keyword evidence="4 11" id="KW-0662">Pyridine nucleotide biosynthesis</keyword>
<evidence type="ECO:0000313" key="13">
    <source>
        <dbReference type="EMBL" id="MBK8525486.1"/>
    </source>
</evidence>
<dbReference type="InterPro" id="IPR005248">
    <property type="entry name" value="NadD/NMNAT"/>
</dbReference>
<evidence type="ECO:0000256" key="6">
    <source>
        <dbReference type="ARBA" id="ARBA00022695"/>
    </source>
</evidence>
<dbReference type="NCBIfam" id="NF000839">
    <property type="entry name" value="PRK00071.1-1"/>
    <property type="match status" value="1"/>
</dbReference>
<reference evidence="13" key="1">
    <citation type="submission" date="2020-10" db="EMBL/GenBank/DDBJ databases">
        <title>Connecting structure to function with the recovery of over 1000 high-quality activated sludge metagenome-assembled genomes encoding full-length rRNA genes using long-read sequencing.</title>
        <authorList>
            <person name="Singleton C.M."/>
            <person name="Petriglieri F."/>
            <person name="Kristensen J.M."/>
            <person name="Kirkegaard R.H."/>
            <person name="Michaelsen T.Y."/>
            <person name="Andersen M.H."/>
            <person name="Karst S.M."/>
            <person name="Dueholm M.S."/>
            <person name="Nielsen P.H."/>
            <person name="Albertsen M."/>
        </authorList>
    </citation>
    <scope>NUCLEOTIDE SEQUENCE</scope>
    <source>
        <strain evidence="13">Hirt_18-Q3-R61-65_BATAC.395</strain>
    </source>
</reference>
<gene>
    <name evidence="11 13" type="primary">nadD</name>
    <name evidence="13" type="ORF">IPL58_16505</name>
</gene>
<dbReference type="InterPro" id="IPR014729">
    <property type="entry name" value="Rossmann-like_a/b/a_fold"/>
</dbReference>
<dbReference type="SUPFAM" id="SSF52374">
    <property type="entry name" value="Nucleotidylyl transferase"/>
    <property type="match status" value="1"/>
</dbReference>
<sequence length="221" mass="24368">MREQSPIGIFGGTFDPVHLGHLRLAEEAADKLGLAGVRWVPAGQPRHRETPQVAPMHRLQMVQIATAGNPRFSIDRAEVERDEISYTVPTLERLRQKFGPTQPLVLLLGADAYAGLPDWHRWQEIFSLAHIAVAHRPGFVIDVETLPEALADEHRQRLAEAPALAAETAGKITTYAMTPLAISATAIRAQLAAGDSLRYLLPQPVIDYIHLHNLYRSSDGS</sequence>
<evidence type="ECO:0000256" key="11">
    <source>
        <dbReference type="HAMAP-Rule" id="MF_00244"/>
    </source>
</evidence>
<comment type="function">
    <text evidence="1 11">Catalyzes the reversible adenylation of nicotinate mononucleotide (NaMN) to nicotinic acid adenine dinucleotide (NaAD).</text>
</comment>
<dbReference type="NCBIfam" id="TIGR00482">
    <property type="entry name" value="nicotinate (nicotinamide) nucleotide adenylyltransferase"/>
    <property type="match status" value="1"/>
</dbReference>
<dbReference type="PANTHER" id="PTHR39321">
    <property type="entry name" value="NICOTINATE-NUCLEOTIDE ADENYLYLTRANSFERASE-RELATED"/>
    <property type="match status" value="1"/>
</dbReference>
<proteinExistence type="inferred from homology"/>
<evidence type="ECO:0000256" key="3">
    <source>
        <dbReference type="ARBA" id="ARBA00009014"/>
    </source>
</evidence>
<dbReference type="NCBIfam" id="TIGR00125">
    <property type="entry name" value="cyt_tran_rel"/>
    <property type="match status" value="1"/>
</dbReference>
<evidence type="ECO:0000313" key="14">
    <source>
        <dbReference type="Proteomes" id="UP000886689"/>
    </source>
</evidence>
<organism evidence="13 14">
    <name type="scientific">Candidatus Proximibacter danicus</name>
    <dbReference type="NCBI Taxonomy" id="2954365"/>
    <lineage>
        <taxon>Bacteria</taxon>
        <taxon>Pseudomonadati</taxon>
        <taxon>Pseudomonadota</taxon>
        <taxon>Betaproteobacteria</taxon>
        <taxon>Candidatus Proximibacter</taxon>
    </lineage>
</organism>
<dbReference type="EC" id="2.7.7.18" evidence="11"/>
<dbReference type="Gene3D" id="3.40.50.620">
    <property type="entry name" value="HUPs"/>
    <property type="match status" value="1"/>
</dbReference>
<dbReference type="Proteomes" id="UP000886689">
    <property type="component" value="Unassembled WGS sequence"/>
</dbReference>
<keyword evidence="5 11" id="KW-0808">Transferase</keyword>
<evidence type="ECO:0000256" key="9">
    <source>
        <dbReference type="ARBA" id="ARBA00023027"/>
    </source>
</evidence>
<comment type="catalytic activity">
    <reaction evidence="10 11">
        <text>nicotinate beta-D-ribonucleotide + ATP + H(+) = deamido-NAD(+) + diphosphate</text>
        <dbReference type="Rhea" id="RHEA:22860"/>
        <dbReference type="ChEBI" id="CHEBI:15378"/>
        <dbReference type="ChEBI" id="CHEBI:30616"/>
        <dbReference type="ChEBI" id="CHEBI:33019"/>
        <dbReference type="ChEBI" id="CHEBI:57502"/>
        <dbReference type="ChEBI" id="CHEBI:58437"/>
        <dbReference type="EC" id="2.7.7.18"/>
    </reaction>
</comment>
<keyword evidence="6 11" id="KW-0548">Nucleotidyltransferase</keyword>
<evidence type="ECO:0000256" key="8">
    <source>
        <dbReference type="ARBA" id="ARBA00022840"/>
    </source>
</evidence>
<dbReference type="NCBIfam" id="NF000840">
    <property type="entry name" value="PRK00071.1-3"/>
    <property type="match status" value="1"/>
</dbReference>
<dbReference type="PANTHER" id="PTHR39321:SF3">
    <property type="entry name" value="PHOSPHOPANTETHEINE ADENYLYLTRANSFERASE"/>
    <property type="match status" value="1"/>
</dbReference>
<comment type="similarity">
    <text evidence="3 11">Belongs to the NadD family.</text>
</comment>
<keyword evidence="9 11" id="KW-0520">NAD</keyword>
<evidence type="ECO:0000256" key="7">
    <source>
        <dbReference type="ARBA" id="ARBA00022741"/>
    </source>
</evidence>
<dbReference type="EMBL" id="JADJUC010000031">
    <property type="protein sequence ID" value="MBK8525486.1"/>
    <property type="molecule type" value="Genomic_DNA"/>
</dbReference>
<protein>
    <recommendedName>
        <fullName evidence="11">Probable nicotinate-nucleotide adenylyltransferase</fullName>
        <ecNumber evidence="11">2.7.7.18</ecNumber>
    </recommendedName>
    <alternativeName>
        <fullName evidence="11">Deamido-NAD(+) diphosphorylase</fullName>
    </alternativeName>
    <alternativeName>
        <fullName evidence="11">Deamido-NAD(+) pyrophosphorylase</fullName>
    </alternativeName>
    <alternativeName>
        <fullName evidence="11">Nicotinate mononucleotide adenylyltransferase</fullName>
        <shortName evidence="11">NaMN adenylyltransferase</shortName>
    </alternativeName>
</protein>
<dbReference type="GO" id="GO:0009435">
    <property type="term" value="P:NAD+ biosynthetic process"/>
    <property type="evidence" value="ECO:0007669"/>
    <property type="project" value="UniProtKB-UniRule"/>
</dbReference>
<dbReference type="AlphaFoldDB" id="A0A9D7K746"/>
<dbReference type="Pfam" id="PF01467">
    <property type="entry name" value="CTP_transf_like"/>
    <property type="match status" value="1"/>
</dbReference>
<dbReference type="InterPro" id="IPR004821">
    <property type="entry name" value="Cyt_trans-like"/>
</dbReference>
<dbReference type="GO" id="GO:0004515">
    <property type="term" value="F:nicotinate-nucleotide adenylyltransferase activity"/>
    <property type="evidence" value="ECO:0007669"/>
    <property type="project" value="UniProtKB-UniRule"/>
</dbReference>
<evidence type="ECO:0000256" key="4">
    <source>
        <dbReference type="ARBA" id="ARBA00022642"/>
    </source>
</evidence>
<keyword evidence="7 11" id="KW-0547">Nucleotide-binding</keyword>
<evidence type="ECO:0000256" key="5">
    <source>
        <dbReference type="ARBA" id="ARBA00022679"/>
    </source>
</evidence>
<evidence type="ECO:0000256" key="2">
    <source>
        <dbReference type="ARBA" id="ARBA00005019"/>
    </source>
</evidence>
<evidence type="ECO:0000259" key="12">
    <source>
        <dbReference type="Pfam" id="PF01467"/>
    </source>
</evidence>
<name>A0A9D7K746_9PROT</name>
<evidence type="ECO:0000256" key="1">
    <source>
        <dbReference type="ARBA" id="ARBA00002324"/>
    </source>
</evidence>
<comment type="pathway">
    <text evidence="2 11">Cofactor biosynthesis; NAD(+) biosynthesis; deamido-NAD(+) from nicotinate D-ribonucleotide: step 1/1.</text>
</comment>
<comment type="caution">
    <text evidence="13">The sequence shown here is derived from an EMBL/GenBank/DDBJ whole genome shotgun (WGS) entry which is preliminary data.</text>
</comment>
<dbReference type="HAMAP" id="MF_00244">
    <property type="entry name" value="NaMN_adenylyltr"/>
    <property type="match status" value="1"/>
</dbReference>
<dbReference type="GO" id="GO:0005524">
    <property type="term" value="F:ATP binding"/>
    <property type="evidence" value="ECO:0007669"/>
    <property type="project" value="UniProtKB-KW"/>
</dbReference>
<dbReference type="CDD" id="cd02165">
    <property type="entry name" value="NMNAT"/>
    <property type="match status" value="1"/>
</dbReference>
<accession>A0A9D7K746</accession>
<evidence type="ECO:0000256" key="10">
    <source>
        <dbReference type="ARBA" id="ARBA00048721"/>
    </source>
</evidence>